<keyword evidence="2" id="KW-1185">Reference proteome</keyword>
<dbReference type="AlphaFoldDB" id="U5DQB7"/>
<organism evidence="1 2">
    <name type="scientific">Rubidibacter lacunae KORDI 51-2</name>
    <dbReference type="NCBI Taxonomy" id="582515"/>
    <lineage>
        <taxon>Bacteria</taxon>
        <taxon>Bacillati</taxon>
        <taxon>Cyanobacteriota</taxon>
        <taxon>Cyanophyceae</taxon>
        <taxon>Oscillatoriophycideae</taxon>
        <taxon>Chroococcales</taxon>
        <taxon>Aphanothecaceae</taxon>
        <taxon>Rubidibacter</taxon>
    </lineage>
</organism>
<comment type="caution">
    <text evidence="1">The sequence shown here is derived from an EMBL/GenBank/DDBJ whole genome shotgun (WGS) entry which is preliminary data.</text>
</comment>
<evidence type="ECO:0000313" key="2">
    <source>
        <dbReference type="Proteomes" id="UP000016960"/>
    </source>
</evidence>
<dbReference type="InParanoid" id="U5DQB7"/>
<evidence type="ECO:0000313" key="1">
    <source>
        <dbReference type="EMBL" id="ERN41885.1"/>
    </source>
</evidence>
<reference evidence="1 2" key="1">
    <citation type="submission" date="2013-05" db="EMBL/GenBank/DDBJ databases">
        <title>Draft genome sequence of Rubidibacter lacunae KORDI 51-2.</title>
        <authorList>
            <person name="Choi D.H."/>
            <person name="Noh J.H."/>
            <person name="Kwon K.-K."/>
            <person name="Lee J.-H."/>
            <person name="Ryu J.-Y."/>
        </authorList>
    </citation>
    <scope>NUCLEOTIDE SEQUENCE [LARGE SCALE GENOMIC DNA]</scope>
    <source>
        <strain evidence="1 2">KORDI 51-2</strain>
    </source>
</reference>
<feature type="non-terminal residue" evidence="1">
    <location>
        <position position="1"/>
    </location>
</feature>
<dbReference type="EMBL" id="ASSJ01000037">
    <property type="protein sequence ID" value="ERN41885.1"/>
    <property type="molecule type" value="Genomic_DNA"/>
</dbReference>
<proteinExistence type="predicted"/>
<protein>
    <submittedName>
        <fullName evidence="1">Uncharacterized protein</fullName>
    </submittedName>
</protein>
<sequence length="49" mass="5747">LSGDNKLEQVGDNYLKVWEVPHPQRELEIAKPVSRQLEHQILTLRRKAL</sequence>
<accession>U5DQB7</accession>
<gene>
    <name evidence="1" type="ORF">KR51_00014750</name>
</gene>
<dbReference type="STRING" id="582515.KR51_00014750"/>
<name>U5DQB7_9CHRO</name>
<dbReference type="Proteomes" id="UP000016960">
    <property type="component" value="Unassembled WGS sequence"/>
</dbReference>